<sequence length="123" mass="13307">MGFYIKDLYVHRVPKFRWHDPLTNPPTIPETSPIIRASALSPHVAVGRGGGGSVGLPADDNTLYTIPTPITPIVFPGSRLEETDLQLVRDNLQVTLDAVNRQIESMQATGEDIAYVASVVGKG</sequence>
<proteinExistence type="predicted"/>
<evidence type="ECO:0000313" key="2">
    <source>
        <dbReference type="Proteomes" id="UP000316747"/>
    </source>
</evidence>
<comment type="caution">
    <text evidence="1">The sequence shown here is derived from an EMBL/GenBank/DDBJ whole genome shotgun (WGS) entry which is preliminary data.</text>
</comment>
<dbReference type="AlphaFoldDB" id="A0A543I2D7"/>
<evidence type="ECO:0000313" key="1">
    <source>
        <dbReference type="EMBL" id="TQM64759.1"/>
    </source>
</evidence>
<organism evidence="1 2">
    <name type="scientific">Humibacillus xanthopallidus</name>
    <dbReference type="NCBI Taxonomy" id="412689"/>
    <lineage>
        <taxon>Bacteria</taxon>
        <taxon>Bacillati</taxon>
        <taxon>Actinomycetota</taxon>
        <taxon>Actinomycetes</taxon>
        <taxon>Micrococcales</taxon>
        <taxon>Intrasporangiaceae</taxon>
        <taxon>Humibacillus</taxon>
    </lineage>
</organism>
<dbReference type="Proteomes" id="UP000316747">
    <property type="component" value="Unassembled WGS sequence"/>
</dbReference>
<reference evidence="1 2" key="1">
    <citation type="submission" date="2019-06" db="EMBL/GenBank/DDBJ databases">
        <title>Genome sequencing of plant associated microbes to promote plant fitness in Sorghum bicolor and Oryza sativa.</title>
        <authorList>
            <person name="Coleman-Derr D."/>
        </authorList>
    </citation>
    <scope>NUCLEOTIDE SEQUENCE [LARGE SCALE GENOMIC DNA]</scope>
    <source>
        <strain evidence="1 2">KV-663</strain>
    </source>
</reference>
<dbReference type="OrthoDB" id="4825345at2"/>
<dbReference type="RefSeq" id="WP_141842354.1">
    <property type="nucleotide sequence ID" value="NZ_VFPM01000001.1"/>
</dbReference>
<keyword evidence="2" id="KW-1185">Reference proteome</keyword>
<dbReference type="EMBL" id="VFPM01000001">
    <property type="protein sequence ID" value="TQM64759.1"/>
    <property type="molecule type" value="Genomic_DNA"/>
</dbReference>
<gene>
    <name evidence="1" type="ORF">FBY41_1138</name>
</gene>
<name>A0A543I2D7_9MICO</name>
<protein>
    <submittedName>
        <fullName evidence="1">Uncharacterized protein</fullName>
    </submittedName>
</protein>
<accession>A0A543I2D7</accession>